<keyword evidence="1" id="KW-0472">Membrane</keyword>
<accession>A9DLB0</accession>
<dbReference type="Proteomes" id="UP000002945">
    <property type="component" value="Unassembled WGS sequence"/>
</dbReference>
<dbReference type="STRING" id="391587.KAOT1_14947"/>
<proteinExistence type="predicted"/>
<organism evidence="2 3">
    <name type="scientific">Kordia algicida OT-1</name>
    <dbReference type="NCBI Taxonomy" id="391587"/>
    <lineage>
        <taxon>Bacteria</taxon>
        <taxon>Pseudomonadati</taxon>
        <taxon>Bacteroidota</taxon>
        <taxon>Flavobacteriia</taxon>
        <taxon>Flavobacteriales</taxon>
        <taxon>Flavobacteriaceae</taxon>
        <taxon>Kordia</taxon>
    </lineage>
</organism>
<keyword evidence="3" id="KW-1185">Reference proteome</keyword>
<sequence length="167" mass="19649">MKDEVIISQGNRSLWHNILAAFFYAVTISCVVFFFYSLEFSFETEYVKNEVAFIQVAILSASAAFFYSVIQTYYFDFKNNQYKHERAILMFKLGKWKPLPALEYVSVFKKDDDFYQVNVWYVGNKHFKIYQMFDEAEALEVGKKLAKTLQIDLLDATVANNSKWIEL</sequence>
<evidence type="ECO:0000313" key="2">
    <source>
        <dbReference type="EMBL" id="EDP98525.1"/>
    </source>
</evidence>
<dbReference type="OrthoDB" id="1200950at2"/>
<name>A9DLB0_9FLAO</name>
<evidence type="ECO:0000313" key="3">
    <source>
        <dbReference type="Proteomes" id="UP000002945"/>
    </source>
</evidence>
<keyword evidence="1" id="KW-0812">Transmembrane</keyword>
<dbReference type="eggNOG" id="ENOG5032SIB">
    <property type="taxonomic scope" value="Bacteria"/>
</dbReference>
<gene>
    <name evidence="2" type="ORF">KAOT1_14947</name>
</gene>
<dbReference type="RefSeq" id="WP_007095536.1">
    <property type="nucleotide sequence ID" value="NZ_CP142125.1"/>
</dbReference>
<dbReference type="PROSITE" id="PS51257">
    <property type="entry name" value="PROKAR_LIPOPROTEIN"/>
    <property type="match status" value="1"/>
</dbReference>
<comment type="caution">
    <text evidence="2">The sequence shown here is derived from an EMBL/GenBank/DDBJ whole genome shotgun (WGS) entry which is preliminary data.</text>
</comment>
<dbReference type="HOGENOM" id="CLU_133166_0_0_10"/>
<dbReference type="EMBL" id="ABIB01000001">
    <property type="protein sequence ID" value="EDP98525.1"/>
    <property type="molecule type" value="Genomic_DNA"/>
</dbReference>
<keyword evidence="1" id="KW-1133">Transmembrane helix</keyword>
<protein>
    <submittedName>
        <fullName evidence="2">Uncharacterized protein</fullName>
    </submittedName>
</protein>
<dbReference type="AlphaFoldDB" id="A9DLB0"/>
<reference evidence="2 3" key="1">
    <citation type="journal article" date="2011" name="J. Bacteriol.">
        <title>Genome sequence of the algicidal bacterium Kordia algicida OT-1.</title>
        <authorList>
            <person name="Lee H.S."/>
            <person name="Kang S.G."/>
            <person name="Kwon K.K."/>
            <person name="Lee J.H."/>
            <person name="Kim S.J."/>
        </authorList>
    </citation>
    <scope>NUCLEOTIDE SEQUENCE [LARGE SCALE GENOMIC DNA]</scope>
    <source>
        <strain evidence="2 3">OT-1</strain>
    </source>
</reference>
<feature type="transmembrane region" description="Helical" evidence="1">
    <location>
        <begin position="21"/>
        <end position="40"/>
    </location>
</feature>
<feature type="transmembrane region" description="Helical" evidence="1">
    <location>
        <begin position="52"/>
        <end position="75"/>
    </location>
</feature>
<evidence type="ECO:0000256" key="1">
    <source>
        <dbReference type="SAM" id="Phobius"/>
    </source>
</evidence>